<sequence length="138" mass="15566">MTTSNKIGLHAKLHAAADAEKSGDLKKAVQMYRAALKQDQLNVRAYSRLMIIFRKQKNYQAELKIITKAIEHHQEANLAELAADEDVRSLKSTTKALAQKLGLLDEKGIPIYQADYLSTWKKRAETVRKKISSAKSRT</sequence>
<gene>
    <name evidence="1" type="ORF">ACFSR5_03630</name>
</gene>
<dbReference type="EMBL" id="JBHULR010000003">
    <property type="protein sequence ID" value="MFD2546733.1"/>
    <property type="molecule type" value="Genomic_DNA"/>
</dbReference>
<name>A0ABW5KEI0_9SPHI</name>
<reference evidence="2" key="1">
    <citation type="journal article" date="2019" name="Int. J. Syst. Evol. Microbiol.">
        <title>The Global Catalogue of Microorganisms (GCM) 10K type strain sequencing project: providing services to taxonomists for standard genome sequencing and annotation.</title>
        <authorList>
            <consortium name="The Broad Institute Genomics Platform"/>
            <consortium name="The Broad Institute Genome Sequencing Center for Infectious Disease"/>
            <person name="Wu L."/>
            <person name="Ma J."/>
        </authorList>
    </citation>
    <scope>NUCLEOTIDE SEQUENCE [LARGE SCALE GENOMIC DNA]</scope>
    <source>
        <strain evidence="2">KCTC 42662</strain>
    </source>
</reference>
<dbReference type="Proteomes" id="UP001597545">
    <property type="component" value="Unassembled WGS sequence"/>
</dbReference>
<comment type="caution">
    <text evidence="1">The sequence shown here is derived from an EMBL/GenBank/DDBJ whole genome shotgun (WGS) entry which is preliminary data.</text>
</comment>
<keyword evidence="2" id="KW-1185">Reference proteome</keyword>
<dbReference type="RefSeq" id="WP_380900813.1">
    <property type="nucleotide sequence ID" value="NZ_JBHUEG010000007.1"/>
</dbReference>
<dbReference type="Gene3D" id="1.25.40.10">
    <property type="entry name" value="Tetratricopeptide repeat domain"/>
    <property type="match status" value="1"/>
</dbReference>
<organism evidence="1 2">
    <name type="scientific">Sphingobacterium suaedae</name>
    <dbReference type="NCBI Taxonomy" id="1686402"/>
    <lineage>
        <taxon>Bacteria</taxon>
        <taxon>Pseudomonadati</taxon>
        <taxon>Bacteroidota</taxon>
        <taxon>Sphingobacteriia</taxon>
        <taxon>Sphingobacteriales</taxon>
        <taxon>Sphingobacteriaceae</taxon>
        <taxon>Sphingobacterium</taxon>
    </lineage>
</organism>
<evidence type="ECO:0000313" key="2">
    <source>
        <dbReference type="Proteomes" id="UP001597545"/>
    </source>
</evidence>
<evidence type="ECO:0000313" key="1">
    <source>
        <dbReference type="EMBL" id="MFD2546733.1"/>
    </source>
</evidence>
<accession>A0ABW5KEI0</accession>
<protein>
    <recommendedName>
        <fullName evidence="3">Tetratricopeptide repeat protein</fullName>
    </recommendedName>
</protein>
<evidence type="ECO:0008006" key="3">
    <source>
        <dbReference type="Google" id="ProtNLM"/>
    </source>
</evidence>
<dbReference type="InterPro" id="IPR011990">
    <property type="entry name" value="TPR-like_helical_dom_sf"/>
</dbReference>
<proteinExistence type="predicted"/>
<dbReference type="SUPFAM" id="SSF48452">
    <property type="entry name" value="TPR-like"/>
    <property type="match status" value="1"/>
</dbReference>